<keyword evidence="9 16" id="KW-0067">ATP-binding</keyword>
<evidence type="ECO:0000256" key="10">
    <source>
        <dbReference type="ARBA" id="ARBA00023000"/>
    </source>
</evidence>
<evidence type="ECO:0000256" key="6">
    <source>
        <dbReference type="ARBA" id="ARBA00022801"/>
    </source>
</evidence>
<dbReference type="InterPro" id="IPR007694">
    <property type="entry name" value="DNA_helicase_DnaB-like_C"/>
</dbReference>
<dbReference type="InterPro" id="IPR027434">
    <property type="entry name" value="Homing_endonucl"/>
</dbReference>
<keyword evidence="7 16" id="KW-0347">Helicase</keyword>
<dbReference type="PROSITE" id="PS50817">
    <property type="entry name" value="INTEIN_N_TER"/>
    <property type="match status" value="2"/>
</dbReference>
<sequence length="1351" mass="151414">KRQILGGILLDPEAISRVSDRLLPEAFYISAHKDIYQAAVRLHTQGKPTDLLSVTSWLTDHEMLTRIGGRNKLATLVDRTVSAVNIDALAGLVMEKYLRRQLIKAGNEIVHLGYETETELPTVLDQAEQKVFGVTQERPQSGLVHISDTLINNFQDIEDRNQGIALPGIPCGFYDLDAMTSGFQRSDLIIIAGRPSMGKCLSHDSEIVLADGTITTIEELYKQRYGSLLTLNNDWKFTFTQPCAFVDDGIKPVFRVTTRLGRSIETTITHPYLTVKGWQKLENLTVGDQIAVPRKINVFGTETIRECEVKLLAYLIGDGGLTNCTPRFTNSNPLLQAEFSQAVADFVGLKIRWQDSQGTRTPSLCIRGDLEFIAIQRQIFAESFKLAIQSQSLTGKEISQLVGVSPTLLCAWKQGECVPNLETFELLCEILQLESEEFVSHGFACMSKSRKNSLTLWLEKLGLWGKDAHSKTIPNIIFKLERSQIALFLNRLFATDGWAALLTSGQSQLGYATVSEKLARQIQHLLLRFGIIASLKKRSVKYKNTRRSAWQLDITDALSIKTFIAEIAIFSKEEAIAKVADAISQKRYQTNRDLIPVEIWEQIAVAKGNETWSSLARRAGIQGYTNMHVGKRALRRERLWTLATALDNLPLQQLATSDIYWDEIVAIESLGNKQVYDLTISETHNFVANDICVHNTAFCLNLAHNIAASYKLPVAFFSLEMSKEQLTQRLLASEAQIESSYLRTGRLSQTQWEPLSRAIGILSEMPIYIDDTPNITVTQMRSQSRRLQAEIGTELGLIVIDYLQLMEGAGDNRVQELSKITRQLKGLARELSVPVIALSQLSRGVEARTNKRPMLSDLRESGCLAGDSLVTLVDSGLQVPIRELAGKSGFAVWSLNEATMQLEKAIVSNAFSTGVKRLFTLTTRLGRKIRATGNHKFLTINGWKRLDELTPKQHLCLPRHLPSPAKQTMTYAEVALLGHLIGDGCTLLPRHAIQYTTREIDLAQNVAFLAREVFGDSIVPRISPERGWYQVYLSAAQNLTHRVRNPIAKWLDSLGVFGLRSYEKFVPQELFSQPQELIGCFLRHLWSTDGCIKLVAGKNLRPIAYYATSSQRLAFDIQTLLLRLGINATLRTVAQVGKGRNQYHVIITGKPDLQLFIIHVGAVGEYKLRSLQDIFQHFENSIHNPNRDIIPKDVWKIEVIPAMQAIGFTTRILQASIGVSFCGSTLYKVNLSRERALKIGNIVQSSKLVTLAKSDVYWDEILSIEYSGEEEVFDLTVPGLHNFVANNIIVHNSIEQDADLVIMLYRDEYYSPDTPDRGIAEVIIAKHRNGPTGTAKLLFNPQFTKFQNLKI</sequence>
<feature type="non-terminal residue" evidence="20">
    <location>
        <position position="1"/>
    </location>
</feature>
<dbReference type="Pfam" id="PF00772">
    <property type="entry name" value="DnaB"/>
    <property type="match status" value="1"/>
</dbReference>
<dbReference type="SMART" id="SM00306">
    <property type="entry name" value="HintN"/>
    <property type="match status" value="2"/>
</dbReference>
<dbReference type="SMART" id="SM00305">
    <property type="entry name" value="HintC"/>
    <property type="match status" value="2"/>
</dbReference>
<dbReference type="SUPFAM" id="SSF48024">
    <property type="entry name" value="N-terminal domain of DnaB helicase"/>
    <property type="match status" value="1"/>
</dbReference>
<evidence type="ECO:0000313" key="20">
    <source>
        <dbReference type="EMBL" id="MBE9104406.1"/>
    </source>
</evidence>
<dbReference type="InterPro" id="IPR036844">
    <property type="entry name" value="Hint_dom_sf"/>
</dbReference>
<keyword evidence="21" id="KW-1185">Reference proteome</keyword>
<comment type="function">
    <text evidence="13 16">The intein is an endonuclease.</text>
</comment>
<dbReference type="EC" id="5.6.2.3" evidence="15 16"/>
<keyword evidence="5 16" id="KW-0547">Nucleotide-binding</keyword>
<proteinExistence type="inferred from homology"/>
<feature type="domain" description="HTH cro/C1-type" evidence="18">
    <location>
        <begin position="384"/>
        <end position="438"/>
    </location>
</feature>
<dbReference type="InterPro" id="IPR007692">
    <property type="entry name" value="DNA_helicase_DnaB"/>
</dbReference>
<dbReference type="SUPFAM" id="SSF52540">
    <property type="entry name" value="P-loop containing nucleoside triphosphate hydrolases"/>
    <property type="match status" value="2"/>
</dbReference>
<dbReference type="InterPro" id="IPR003586">
    <property type="entry name" value="Hint_dom_C"/>
</dbReference>
<dbReference type="Gene3D" id="1.10.860.10">
    <property type="entry name" value="DNAb Helicase, Chain A"/>
    <property type="match status" value="1"/>
</dbReference>
<dbReference type="EMBL" id="JADEXF010000120">
    <property type="protein sequence ID" value="MBE9104406.1"/>
    <property type="molecule type" value="Genomic_DNA"/>
</dbReference>
<evidence type="ECO:0000259" key="18">
    <source>
        <dbReference type="PROSITE" id="PS50943"/>
    </source>
</evidence>
<evidence type="ECO:0000256" key="15">
    <source>
        <dbReference type="NCBIfam" id="TIGR00665"/>
    </source>
</evidence>
<dbReference type="Gene3D" id="2.170.16.10">
    <property type="entry name" value="Hedgehog/Intein (Hint) domain"/>
    <property type="match status" value="4"/>
</dbReference>
<comment type="catalytic activity">
    <reaction evidence="14 16">
        <text>ATP + H2O = ADP + phosphate + H(+)</text>
        <dbReference type="Rhea" id="RHEA:13065"/>
        <dbReference type="ChEBI" id="CHEBI:15377"/>
        <dbReference type="ChEBI" id="CHEBI:15378"/>
        <dbReference type="ChEBI" id="CHEBI:30616"/>
        <dbReference type="ChEBI" id="CHEBI:43474"/>
        <dbReference type="ChEBI" id="CHEBI:456216"/>
        <dbReference type="EC" id="5.6.2.3"/>
    </reaction>
</comment>
<dbReference type="PROSITE" id="PS50819">
    <property type="entry name" value="INTEIN_ENDONUCLEASE"/>
    <property type="match status" value="2"/>
</dbReference>
<gene>
    <name evidence="20" type="ORF">IQ229_05460</name>
</gene>
<protein>
    <recommendedName>
        <fullName evidence="15 16">Replicative DNA helicase</fullName>
        <ecNumber evidence="15 16">5.6.2.3</ecNumber>
    </recommendedName>
</protein>
<dbReference type="NCBIfam" id="TIGR01445">
    <property type="entry name" value="intein_Nterm"/>
    <property type="match status" value="2"/>
</dbReference>
<evidence type="ECO:0000256" key="14">
    <source>
        <dbReference type="ARBA" id="ARBA00048954"/>
    </source>
</evidence>
<evidence type="ECO:0000259" key="19">
    <source>
        <dbReference type="PROSITE" id="PS51199"/>
    </source>
</evidence>
<dbReference type="PROSITE" id="PS50943">
    <property type="entry name" value="HTH_CROC1"/>
    <property type="match status" value="1"/>
</dbReference>
<dbReference type="Pfam" id="PF03796">
    <property type="entry name" value="DnaB_C"/>
    <property type="match status" value="3"/>
</dbReference>
<dbReference type="InterPro" id="IPR010982">
    <property type="entry name" value="Lambda_DNA-bd_dom_sf"/>
</dbReference>
<organism evidence="20 21">
    <name type="scientific">Nostoc cf. edaphicum LEGE 07299</name>
    <dbReference type="NCBI Taxonomy" id="2777974"/>
    <lineage>
        <taxon>Bacteria</taxon>
        <taxon>Bacillati</taxon>
        <taxon>Cyanobacteriota</taxon>
        <taxon>Cyanophyceae</taxon>
        <taxon>Nostocales</taxon>
        <taxon>Nostocaceae</taxon>
        <taxon>Nostoc</taxon>
    </lineage>
</organism>
<feature type="domain" description="SF4 helicase" evidence="19">
    <location>
        <begin position="1293"/>
        <end position="1351"/>
    </location>
</feature>
<evidence type="ECO:0000256" key="16">
    <source>
        <dbReference type="RuleBase" id="RU362085"/>
    </source>
</evidence>
<dbReference type="GO" id="GO:0004386">
    <property type="term" value="F:helicase activity"/>
    <property type="evidence" value="ECO:0007669"/>
    <property type="project" value="UniProtKB-KW"/>
</dbReference>
<keyword evidence="6 16" id="KW-0378">Hydrolase</keyword>
<evidence type="ECO:0000256" key="4">
    <source>
        <dbReference type="ARBA" id="ARBA00022737"/>
    </source>
</evidence>
<dbReference type="PROSITE" id="PS51199">
    <property type="entry name" value="SF4_HELICASE"/>
    <property type="match status" value="3"/>
</dbReference>
<keyword evidence="4" id="KW-0677">Repeat</keyword>
<evidence type="ECO:0000256" key="12">
    <source>
        <dbReference type="ARBA" id="ARBA00023235"/>
    </source>
</evidence>
<dbReference type="CDD" id="cd00081">
    <property type="entry name" value="Hint"/>
    <property type="match status" value="4"/>
</dbReference>
<dbReference type="NCBIfam" id="TIGR00665">
    <property type="entry name" value="DnaB"/>
    <property type="match status" value="1"/>
</dbReference>
<evidence type="ECO:0000256" key="2">
    <source>
        <dbReference type="ARBA" id="ARBA00022515"/>
    </source>
</evidence>
<dbReference type="CDD" id="cd00984">
    <property type="entry name" value="DnaB_C"/>
    <property type="match status" value="1"/>
</dbReference>
<evidence type="ECO:0000256" key="11">
    <source>
        <dbReference type="ARBA" id="ARBA00023125"/>
    </source>
</evidence>
<dbReference type="InterPro" id="IPR030934">
    <property type="entry name" value="Intein_C"/>
</dbReference>
<dbReference type="InterPro" id="IPR001387">
    <property type="entry name" value="Cro/C1-type_HTH"/>
</dbReference>
<evidence type="ECO:0000256" key="8">
    <source>
        <dbReference type="ARBA" id="ARBA00022813"/>
    </source>
</evidence>
<dbReference type="PROSITE" id="PS50818">
    <property type="entry name" value="INTEIN_C_TER"/>
    <property type="match status" value="2"/>
</dbReference>
<feature type="domain" description="DOD-type homing endonuclease" evidence="17">
    <location>
        <begin position="976"/>
        <end position="1126"/>
    </location>
</feature>
<dbReference type="PANTHER" id="PTHR30153:SF2">
    <property type="entry name" value="REPLICATIVE DNA HELICASE"/>
    <property type="match status" value="1"/>
</dbReference>
<dbReference type="NCBIfam" id="TIGR01443">
    <property type="entry name" value="intein_Cterm"/>
    <property type="match status" value="2"/>
</dbReference>
<dbReference type="Gene3D" id="1.10.260.40">
    <property type="entry name" value="lambda repressor-like DNA-binding domains"/>
    <property type="match status" value="1"/>
</dbReference>
<dbReference type="SUPFAM" id="SSF47413">
    <property type="entry name" value="lambda repressor-like DNA-binding domains"/>
    <property type="match status" value="1"/>
</dbReference>
<evidence type="ECO:0000256" key="3">
    <source>
        <dbReference type="ARBA" id="ARBA00022705"/>
    </source>
</evidence>
<reference evidence="20 21" key="1">
    <citation type="submission" date="2020-10" db="EMBL/GenBank/DDBJ databases">
        <authorList>
            <person name="Castelo-Branco R."/>
            <person name="Eusebio N."/>
            <person name="Adriana R."/>
            <person name="Vieira A."/>
            <person name="Brugerolle De Fraissinette N."/>
            <person name="Rezende De Castro R."/>
            <person name="Schneider M.P."/>
            <person name="Vasconcelos V."/>
            <person name="Leao P.N."/>
        </authorList>
    </citation>
    <scope>NUCLEOTIDE SEQUENCE [LARGE SCALE GENOMIC DNA]</scope>
    <source>
        <strain evidence="20 21">LEGE 07299</strain>
    </source>
</reference>
<dbReference type="PANTHER" id="PTHR30153">
    <property type="entry name" value="REPLICATIVE DNA HELICASE DNAB"/>
    <property type="match status" value="1"/>
</dbReference>
<dbReference type="SUPFAM" id="SSF51294">
    <property type="entry name" value="Hedgehog/intein (Hint) domain"/>
    <property type="match status" value="2"/>
</dbReference>
<dbReference type="InterPro" id="IPR006141">
    <property type="entry name" value="Intein_N"/>
</dbReference>
<evidence type="ECO:0000259" key="17">
    <source>
        <dbReference type="PROSITE" id="PS50819"/>
    </source>
</evidence>
<evidence type="ECO:0000256" key="13">
    <source>
        <dbReference type="ARBA" id="ARBA00044940"/>
    </source>
</evidence>
<evidence type="ECO:0000256" key="1">
    <source>
        <dbReference type="ARBA" id="ARBA00008428"/>
    </source>
</evidence>
<evidence type="ECO:0000313" key="21">
    <source>
        <dbReference type="Proteomes" id="UP000647836"/>
    </source>
</evidence>
<accession>A0ABR9TVL0</accession>
<evidence type="ECO:0000256" key="5">
    <source>
        <dbReference type="ARBA" id="ARBA00022741"/>
    </source>
</evidence>
<keyword evidence="2 16" id="KW-0639">Primosome</keyword>
<dbReference type="RefSeq" id="WP_194041976.1">
    <property type="nucleotide sequence ID" value="NZ_JADEXF010000120.1"/>
</dbReference>
<dbReference type="Pfam" id="PF14890">
    <property type="entry name" value="Intein_splicing"/>
    <property type="match status" value="1"/>
</dbReference>
<keyword evidence="11 16" id="KW-0238">DNA-binding</keyword>
<dbReference type="InterPro" id="IPR004860">
    <property type="entry name" value="LAGLIDADG_dom"/>
</dbReference>
<dbReference type="PRINTS" id="PR00379">
    <property type="entry name" value="INTEIN"/>
</dbReference>
<feature type="domain" description="SF4 helicase" evidence="19">
    <location>
        <begin position="162"/>
        <end position="199"/>
    </location>
</feature>
<dbReference type="InterPro" id="IPR004042">
    <property type="entry name" value="Intein_endonuc_central"/>
</dbReference>
<name>A0ABR9TVL0_9NOSO</name>
<evidence type="ECO:0000256" key="9">
    <source>
        <dbReference type="ARBA" id="ARBA00022840"/>
    </source>
</evidence>
<keyword evidence="8" id="KW-0068">Autocatalytic cleavage</keyword>
<dbReference type="Gene3D" id="3.10.28.10">
    <property type="entry name" value="Homing endonucleases"/>
    <property type="match status" value="2"/>
</dbReference>
<dbReference type="InterPro" id="IPR003587">
    <property type="entry name" value="Hint_dom_N"/>
</dbReference>
<comment type="function">
    <text evidence="16">The main replicative DNA helicase, it participates in initiation and elongation during chromosome replication. Travels ahead of the DNA replisome, separating dsDNA into templates for DNA synthesis. A processive ATP-dependent 5'-3' DNA helicase it has DNA-dependent ATPase activity.</text>
</comment>
<feature type="domain" description="SF4 helicase" evidence="19">
    <location>
        <begin position="696"/>
        <end position="862"/>
    </location>
</feature>
<keyword evidence="10" id="KW-0651">Protein splicing</keyword>
<keyword evidence="3 16" id="KW-0235">DNA replication</keyword>
<keyword evidence="12" id="KW-0413">Isomerase</keyword>
<dbReference type="InterPro" id="IPR007693">
    <property type="entry name" value="DNA_helicase_DnaB-like_N"/>
</dbReference>
<evidence type="ECO:0000256" key="7">
    <source>
        <dbReference type="ARBA" id="ARBA00022806"/>
    </source>
</evidence>
<dbReference type="InterPro" id="IPR016136">
    <property type="entry name" value="DNA_helicase_N/primase_C"/>
</dbReference>
<comment type="similarity">
    <text evidence="1 16">Belongs to the helicase family. DnaB subfamily.</text>
</comment>
<dbReference type="InterPro" id="IPR006142">
    <property type="entry name" value="INTEIN"/>
</dbReference>
<dbReference type="InterPro" id="IPR036185">
    <property type="entry name" value="DNA_heli_DnaB-like_N_sf"/>
</dbReference>
<feature type="domain" description="DOD-type homing endonuclease" evidence="17">
    <location>
        <begin position="311"/>
        <end position="531"/>
    </location>
</feature>
<dbReference type="NCBIfam" id="NF005852">
    <property type="entry name" value="PRK07773.1"/>
    <property type="match status" value="1"/>
</dbReference>
<dbReference type="Pfam" id="PF14528">
    <property type="entry name" value="LAGLIDADG_3"/>
    <property type="match status" value="2"/>
</dbReference>
<dbReference type="SUPFAM" id="SSF55608">
    <property type="entry name" value="Homing endonucleases"/>
    <property type="match status" value="2"/>
</dbReference>
<dbReference type="InterPro" id="IPR027417">
    <property type="entry name" value="P-loop_NTPase"/>
</dbReference>
<dbReference type="Gene3D" id="3.40.50.300">
    <property type="entry name" value="P-loop containing nucleotide triphosphate hydrolases"/>
    <property type="match status" value="3"/>
</dbReference>
<comment type="caution">
    <text evidence="20">The sequence shown here is derived from an EMBL/GenBank/DDBJ whole genome shotgun (WGS) entry which is preliminary data.</text>
</comment>
<dbReference type="Proteomes" id="UP000647836">
    <property type="component" value="Unassembled WGS sequence"/>
</dbReference>